<keyword evidence="2" id="KW-1185">Reference proteome</keyword>
<organism evidence="1 2">
    <name type="scientific">Ataeniobius toweri</name>
    <dbReference type="NCBI Taxonomy" id="208326"/>
    <lineage>
        <taxon>Eukaryota</taxon>
        <taxon>Metazoa</taxon>
        <taxon>Chordata</taxon>
        <taxon>Craniata</taxon>
        <taxon>Vertebrata</taxon>
        <taxon>Euteleostomi</taxon>
        <taxon>Actinopterygii</taxon>
        <taxon>Neopterygii</taxon>
        <taxon>Teleostei</taxon>
        <taxon>Neoteleostei</taxon>
        <taxon>Acanthomorphata</taxon>
        <taxon>Ovalentaria</taxon>
        <taxon>Atherinomorphae</taxon>
        <taxon>Cyprinodontiformes</taxon>
        <taxon>Goodeidae</taxon>
        <taxon>Ataeniobius</taxon>
    </lineage>
</organism>
<gene>
    <name evidence="1" type="ORF">ATANTOWER_019624</name>
</gene>
<evidence type="ECO:0000313" key="2">
    <source>
        <dbReference type="Proteomes" id="UP001345963"/>
    </source>
</evidence>
<accession>A0ABU7BC81</accession>
<dbReference type="Proteomes" id="UP001345963">
    <property type="component" value="Unassembled WGS sequence"/>
</dbReference>
<name>A0ABU7BC81_9TELE</name>
<proteinExistence type="predicted"/>
<sequence length="88" mass="9839">MKSTEVKATINMDDMPLAALYKTRFNPNMSSHVWIVSGGQTGLVRLHCARTFITPQVKTMIGDHQAQFRALYSVQNQNDGVQMAAEQL</sequence>
<evidence type="ECO:0000313" key="1">
    <source>
        <dbReference type="EMBL" id="MED6247864.1"/>
    </source>
</evidence>
<reference evidence="1 2" key="1">
    <citation type="submission" date="2021-07" db="EMBL/GenBank/DDBJ databases">
        <authorList>
            <person name="Palmer J.M."/>
        </authorList>
    </citation>
    <scope>NUCLEOTIDE SEQUENCE [LARGE SCALE GENOMIC DNA]</scope>
    <source>
        <strain evidence="1 2">AT_MEX2019</strain>
        <tissue evidence="1">Muscle</tissue>
    </source>
</reference>
<dbReference type="EMBL" id="JAHUTI010049585">
    <property type="protein sequence ID" value="MED6247864.1"/>
    <property type="molecule type" value="Genomic_DNA"/>
</dbReference>
<comment type="caution">
    <text evidence="1">The sequence shown here is derived from an EMBL/GenBank/DDBJ whole genome shotgun (WGS) entry which is preliminary data.</text>
</comment>
<protein>
    <submittedName>
        <fullName evidence="1">Uncharacterized protein</fullName>
    </submittedName>
</protein>